<evidence type="ECO:0000313" key="1">
    <source>
        <dbReference type="EMBL" id="GAW81925.1"/>
    </source>
</evidence>
<keyword evidence="2" id="KW-1185">Reference proteome</keyword>
<name>A0A1Y1JKG2_PLAGO</name>
<dbReference type="OrthoDB" id="369812at2759"/>
<dbReference type="GeneID" id="39748657"/>
<proteinExistence type="predicted"/>
<dbReference type="Proteomes" id="UP000195521">
    <property type="component" value="Unassembled WGS sequence"/>
</dbReference>
<gene>
    <name evidence="1" type="ORF">PGO_113790</name>
</gene>
<protein>
    <submittedName>
        <fullName evidence="1">Uncharacterized protein</fullName>
    </submittedName>
</protein>
<organism evidence="1 2">
    <name type="scientific">Plasmodium gonderi</name>
    <dbReference type="NCBI Taxonomy" id="77519"/>
    <lineage>
        <taxon>Eukaryota</taxon>
        <taxon>Sar</taxon>
        <taxon>Alveolata</taxon>
        <taxon>Apicomplexa</taxon>
        <taxon>Aconoidasida</taxon>
        <taxon>Haemosporida</taxon>
        <taxon>Plasmodiidae</taxon>
        <taxon>Plasmodium</taxon>
        <taxon>Plasmodium (Plasmodium)</taxon>
    </lineage>
</organism>
<sequence>MRFLFFYPILCSAFVKNVGSIFHHNFSFTFKEVKQVSTSKSDINKFEMELMLSFNKQMTSKEFFLTSFIPAKNLHVLSFKRDNNSGEQENVEIRLNKEEVKEKDPCDYQITSKMYLLKLHTEELKKFKIYRYPFTNKQNPPEVPSQYEYSEKSLKNFFPSEGIIYASNYYLKFSVEINKNQFNSDDIWIFSISEKNKFNTGNQECVIYSGQLAEVFLPRATHNDTFLLYCNSTTNAELLNLVPELRRKFDVQIKATKMFYGAQDAIYIVQMDLEKIASPLKLNQVMIRMKLPLDLCYANSCFSKNRENPCSNIKSNPFDECTYIFRNYEFIFKSKESKDIKGKIEIVIENMNNPLLNLESDKNWKINLFTIDNSSFVITMEHKEILEKVSHDICSKKFIKKFVNIYEDTTMWKNSHLVLVQTPQLIPLLVEPINQQGLLEDPLIIQLRVRFPDTNAFNKCIIELKSIHRFTSAGSRSEHRFNMYNHKLVLPNSVFKPVERDETILQIEKESIKNNDIIQFAINVNKYNNKEYWKFTLICLNNQDKYVREAQTLFTYPIENKKIFISDLYLREKVGPNTYRFYLNIFVFDEKEVEIKLSLKNNATNGLTGSNNAIVTNFKTHLTDACEAYVHTSCYNLVFHECSKSEQAILYQINSYKSTNKHFTALFPLVIPEGEKQFHLQVNVETKKHEIHVQKDIQVRVDDILIHNAKAPCVNNLISVLKKYKTHEESHLFLLFKTVNCHKIYEPFLINHQNNETFYAKVDSSENNDKFTFQKMYRQTYPTNYQSISQNIFDSHVISIITIVLIDDSLFLNTHMRNGKEEFLQFLKNKKFPFRFNKYYVVNYSNQNVLINLYKYIDAGNVKIDIVQKSSDIQNVAAALDKVIAFAENAKQTENYYMHSEYSILLLTDIKGMENVKTVTDKYVKSENDINKNFSRIYVISFENGHYSNSDMFNESIQSVRDMYTYNKKMKDDILFISFHKYTIDERLMLHYAKAVIQDYILLHIHIYKTAWYLIGICRYNIIKNSPTTRKLHLYYVDKNVKTVTYTISSDEAKKVLDNSSPSSFQDMCNIFTQTQLLGHT</sequence>
<dbReference type="OMA" id="MCNIFTQ"/>
<dbReference type="RefSeq" id="XP_028544514.1">
    <property type="nucleotide sequence ID" value="XM_028688713.1"/>
</dbReference>
<reference evidence="2" key="1">
    <citation type="submission" date="2017-04" db="EMBL/GenBank/DDBJ databases">
        <title>Plasmodium gonderi genome.</title>
        <authorList>
            <person name="Arisue N."/>
            <person name="Honma H."/>
            <person name="Kawai S."/>
            <person name="Tougan T."/>
            <person name="Tanabe K."/>
            <person name="Horii T."/>
        </authorList>
    </citation>
    <scope>NUCLEOTIDE SEQUENCE [LARGE SCALE GENOMIC DNA]</scope>
    <source>
        <strain evidence="2">ATCC 30045</strain>
    </source>
</reference>
<evidence type="ECO:0000313" key="2">
    <source>
        <dbReference type="Proteomes" id="UP000195521"/>
    </source>
</evidence>
<comment type="caution">
    <text evidence="1">The sequence shown here is derived from an EMBL/GenBank/DDBJ whole genome shotgun (WGS) entry which is preliminary data.</text>
</comment>
<dbReference type="AlphaFoldDB" id="A0A1Y1JKG2"/>
<accession>A0A1Y1JKG2</accession>
<dbReference type="EMBL" id="BDQF01000012">
    <property type="protein sequence ID" value="GAW81925.1"/>
    <property type="molecule type" value="Genomic_DNA"/>
</dbReference>